<feature type="active site" description="Cysteine sulfenic acid (-SOH) intermediate; for peroxidase activity" evidence="3">
    <location>
        <position position="45"/>
    </location>
</feature>
<dbReference type="SUPFAM" id="SSF52833">
    <property type="entry name" value="Thioredoxin-like"/>
    <property type="match status" value="1"/>
</dbReference>
<evidence type="ECO:0000256" key="2">
    <source>
        <dbReference type="ARBA" id="ARBA00023284"/>
    </source>
</evidence>
<reference evidence="5 6" key="1">
    <citation type="submission" date="2020-09" db="EMBL/GenBank/DDBJ databases">
        <title>Sinomicrobium weinanense sp. nov., a halophilic bacteria isolated from saline-alkali soil.</title>
        <authorList>
            <person name="Wu P."/>
            <person name="Ren H."/>
            <person name="Mei Y."/>
            <person name="Liang Y."/>
            <person name="Chen Z."/>
        </authorList>
    </citation>
    <scope>NUCLEOTIDE SEQUENCE [LARGE SCALE GENOMIC DNA]</scope>
    <source>
        <strain evidence="5 6">FJxs</strain>
    </source>
</reference>
<dbReference type="PROSITE" id="PS51352">
    <property type="entry name" value="THIOREDOXIN_2"/>
    <property type="match status" value="1"/>
</dbReference>
<dbReference type="Proteomes" id="UP000653730">
    <property type="component" value="Unassembled WGS sequence"/>
</dbReference>
<keyword evidence="6" id="KW-1185">Reference proteome</keyword>
<sequence length="154" mass="17293">MLEAFSKAPDFTLIDQNGKKVTLSEFEAKKNVVLAFYPFDWSPVCSDQISFYNEMHSLFEKRDAIVIGISVDSMFCHTAFAENRKLTLPLLADFEPKGEVAREYGVYNNKEGHASRALFVIDKNRTIVQSYLSPDSENPGADGILEALDTMNKA</sequence>
<dbReference type="InterPro" id="IPR036249">
    <property type="entry name" value="Thioredoxin-like_sf"/>
</dbReference>
<evidence type="ECO:0000259" key="4">
    <source>
        <dbReference type="PROSITE" id="PS51352"/>
    </source>
</evidence>
<keyword evidence="1" id="KW-0560">Oxidoreductase</keyword>
<organism evidence="5 6">
    <name type="scientific">Sinomicrobium weinanense</name>
    <dbReference type="NCBI Taxonomy" id="2842200"/>
    <lineage>
        <taxon>Bacteria</taxon>
        <taxon>Pseudomonadati</taxon>
        <taxon>Bacteroidota</taxon>
        <taxon>Flavobacteriia</taxon>
        <taxon>Flavobacteriales</taxon>
        <taxon>Flavobacteriaceae</taxon>
        <taxon>Sinomicrobium</taxon>
    </lineage>
</organism>
<feature type="domain" description="Thioredoxin" evidence="4">
    <location>
        <begin position="2"/>
        <end position="153"/>
    </location>
</feature>
<dbReference type="InterPro" id="IPR013766">
    <property type="entry name" value="Thioredoxin_domain"/>
</dbReference>
<name>A0A926JVN9_9FLAO</name>
<keyword evidence="2" id="KW-0676">Redox-active center</keyword>
<comment type="caution">
    <text evidence="5">The sequence shown here is derived from an EMBL/GenBank/DDBJ whole genome shotgun (WGS) entry which is preliminary data.</text>
</comment>
<evidence type="ECO:0000313" key="6">
    <source>
        <dbReference type="Proteomes" id="UP000653730"/>
    </source>
</evidence>
<dbReference type="GO" id="GO:0016491">
    <property type="term" value="F:oxidoreductase activity"/>
    <property type="evidence" value="ECO:0007669"/>
    <property type="project" value="UniProtKB-KW"/>
</dbReference>
<dbReference type="GO" id="GO:0016209">
    <property type="term" value="F:antioxidant activity"/>
    <property type="evidence" value="ECO:0007669"/>
    <property type="project" value="InterPro"/>
</dbReference>
<dbReference type="RefSeq" id="WP_187967155.1">
    <property type="nucleotide sequence ID" value="NZ_JACVDC010000085.1"/>
</dbReference>
<dbReference type="Gene3D" id="3.40.30.10">
    <property type="entry name" value="Glutaredoxin"/>
    <property type="match status" value="1"/>
</dbReference>
<proteinExistence type="predicted"/>
<dbReference type="InterPro" id="IPR000866">
    <property type="entry name" value="AhpC/TSA"/>
</dbReference>
<evidence type="ECO:0000313" key="5">
    <source>
        <dbReference type="EMBL" id="MBC9798021.1"/>
    </source>
</evidence>
<accession>A0A926JVN9</accession>
<dbReference type="PANTHER" id="PTHR43110">
    <property type="entry name" value="THIOL PEROXIDASE"/>
    <property type="match status" value="1"/>
</dbReference>
<dbReference type="PIRSF" id="PIRSF000239">
    <property type="entry name" value="AHPC"/>
    <property type="match status" value="1"/>
</dbReference>
<evidence type="ECO:0000256" key="1">
    <source>
        <dbReference type="ARBA" id="ARBA00023002"/>
    </source>
</evidence>
<dbReference type="Pfam" id="PF00578">
    <property type="entry name" value="AhpC-TSA"/>
    <property type="match status" value="1"/>
</dbReference>
<dbReference type="AlphaFoldDB" id="A0A926JVN9"/>
<dbReference type="PANTHER" id="PTHR43110:SF1">
    <property type="entry name" value="THIOL PEROXIDASE"/>
    <property type="match status" value="1"/>
</dbReference>
<dbReference type="InterPro" id="IPR024706">
    <property type="entry name" value="Peroxiredoxin_AhpC-typ"/>
</dbReference>
<protein>
    <submittedName>
        <fullName evidence="5">Peroxiredoxin</fullName>
    </submittedName>
</protein>
<dbReference type="CDD" id="cd03018">
    <property type="entry name" value="PRX_AhpE_like"/>
    <property type="match status" value="1"/>
</dbReference>
<evidence type="ECO:0000256" key="3">
    <source>
        <dbReference type="PIRSR" id="PIRSR000239-1"/>
    </source>
</evidence>
<gene>
    <name evidence="5" type="ORF">IBL28_18765</name>
</gene>
<dbReference type="EMBL" id="JACVDC010000085">
    <property type="protein sequence ID" value="MBC9798021.1"/>
    <property type="molecule type" value="Genomic_DNA"/>
</dbReference>
<dbReference type="InterPro" id="IPR050455">
    <property type="entry name" value="Tpx_Peroxidase_subfamily"/>
</dbReference>